<dbReference type="InterPro" id="IPR003497">
    <property type="entry name" value="BRO_N_domain"/>
</dbReference>
<dbReference type="RefSeq" id="WP_013182159.1">
    <property type="nucleotide sequence ID" value="NC_014225.1"/>
</dbReference>
<keyword evidence="3" id="KW-1185">Reference proteome</keyword>
<accession>D6YWD4</accession>
<evidence type="ECO:0000313" key="3">
    <source>
        <dbReference type="Proteomes" id="UP000001505"/>
    </source>
</evidence>
<dbReference type="Proteomes" id="UP000001505">
    <property type="component" value="Chromosome"/>
</dbReference>
<name>D6YWD4_WADCW</name>
<reference evidence="2 3" key="1">
    <citation type="journal article" date="2010" name="PLoS ONE">
        <title>The Waddlia genome: a window into chlamydial biology.</title>
        <authorList>
            <person name="Bertelli C."/>
            <person name="Collyn F."/>
            <person name="Croxatto A."/>
            <person name="Ruckert C."/>
            <person name="Polkinghorne A."/>
            <person name="Kebbi-Beghdadi C."/>
            <person name="Goesmann A."/>
            <person name="Vaughan L."/>
            <person name="Greub G."/>
        </authorList>
    </citation>
    <scope>NUCLEOTIDE SEQUENCE [LARGE SCALE GENOMIC DNA]</scope>
    <source>
        <strain evidence="3">ATCC VR-1470 / WSU 86-1044</strain>
    </source>
</reference>
<dbReference type="SMART" id="SM01040">
    <property type="entry name" value="Bro-N"/>
    <property type="match status" value="1"/>
</dbReference>
<organism evidence="2 3">
    <name type="scientific">Waddlia chondrophila (strain ATCC VR-1470 / WSU 86-1044)</name>
    <dbReference type="NCBI Taxonomy" id="716544"/>
    <lineage>
        <taxon>Bacteria</taxon>
        <taxon>Pseudomonadati</taxon>
        <taxon>Chlamydiota</taxon>
        <taxon>Chlamydiia</taxon>
        <taxon>Parachlamydiales</taxon>
        <taxon>Waddliaceae</taxon>
        <taxon>Waddlia</taxon>
    </lineage>
</organism>
<feature type="domain" description="Bro-N" evidence="1">
    <location>
        <begin position="13"/>
        <end position="109"/>
    </location>
</feature>
<dbReference type="Pfam" id="PF02498">
    <property type="entry name" value="Bro-N"/>
    <property type="match status" value="1"/>
</dbReference>
<evidence type="ECO:0000259" key="1">
    <source>
        <dbReference type="SMART" id="SM01040"/>
    </source>
</evidence>
<dbReference type="HOGENOM" id="CLU_117225_1_0_0"/>
<sequence>METTSIIFFEGQEIRKTFFRGEWWYVVRDVVQVISSSADVKDYIKKMRKRDRELRERWHDLVVVLPIDTNGGRQRLNCSNLEGLFRIIEAIPVSKTQSFKQWLISSAPRSMSV</sequence>
<proteinExistence type="predicted"/>
<dbReference type="eggNOG" id="COG3617">
    <property type="taxonomic scope" value="Bacteria"/>
</dbReference>
<dbReference type="AlphaFoldDB" id="D6YWD4"/>
<evidence type="ECO:0000313" key="2">
    <source>
        <dbReference type="EMBL" id="ADI38445.1"/>
    </source>
</evidence>
<dbReference type="STRING" id="716544.wcw_1088"/>
<protein>
    <submittedName>
        <fullName evidence="2">Putative prophage antirepressor</fullName>
    </submittedName>
</protein>
<dbReference type="OrthoDB" id="9814400at2"/>
<dbReference type="KEGG" id="wch:wcw_1088"/>
<gene>
    <name evidence="2" type="ordered locus">wcw_1088</name>
</gene>
<dbReference type="EMBL" id="CP001928">
    <property type="protein sequence ID" value="ADI38445.1"/>
    <property type="molecule type" value="Genomic_DNA"/>
</dbReference>